<proteinExistence type="predicted"/>
<keyword evidence="5" id="KW-1185">Reference proteome</keyword>
<protein>
    <submittedName>
        <fullName evidence="4">Substrate-binding domain-containing protein</fullName>
    </submittedName>
</protein>
<dbReference type="SUPFAM" id="SSF53850">
    <property type="entry name" value="Periplasmic binding protein-like II"/>
    <property type="match status" value="1"/>
</dbReference>
<evidence type="ECO:0000313" key="4">
    <source>
        <dbReference type="EMBL" id="UPW00930.1"/>
    </source>
</evidence>
<feature type="domain" description="PBP" evidence="3">
    <location>
        <begin position="113"/>
        <end position="326"/>
    </location>
</feature>
<dbReference type="InterPro" id="IPR024370">
    <property type="entry name" value="PBP_domain"/>
</dbReference>
<gene>
    <name evidence="4" type="ORF">M0R88_02225</name>
</gene>
<dbReference type="KEGG" id="haxz:M0R88_02225"/>
<keyword evidence="1" id="KW-0732">Signal</keyword>
<reference evidence="4" key="1">
    <citation type="submission" date="2022-04" db="EMBL/GenBank/DDBJ databases">
        <title>Diverse halophilic archaea isolated from saline environments.</title>
        <authorList>
            <person name="Cui H.-L."/>
        </authorList>
    </citation>
    <scope>NUCLEOTIDE SEQUENCE</scope>
    <source>
        <strain evidence="4">XZYJT40</strain>
    </source>
</reference>
<dbReference type="EMBL" id="CP096658">
    <property type="protein sequence ID" value="UPW00930.1"/>
    <property type="molecule type" value="Genomic_DNA"/>
</dbReference>
<dbReference type="RefSeq" id="WP_248655337.1">
    <property type="nucleotide sequence ID" value="NZ_CP096658.1"/>
</dbReference>
<organism evidence="4 5">
    <name type="scientific">Halorussus gelatinilyticus</name>
    <dbReference type="NCBI Taxonomy" id="2937524"/>
    <lineage>
        <taxon>Archaea</taxon>
        <taxon>Methanobacteriati</taxon>
        <taxon>Methanobacteriota</taxon>
        <taxon>Stenosarchaea group</taxon>
        <taxon>Halobacteria</taxon>
        <taxon>Halobacteriales</taxon>
        <taxon>Haladaptataceae</taxon>
        <taxon>Halorussus</taxon>
    </lineage>
</organism>
<name>A0A8U0IIK5_9EURY</name>
<dbReference type="InterPro" id="IPR050811">
    <property type="entry name" value="Phosphate_ABC_transporter"/>
</dbReference>
<dbReference type="Gene3D" id="3.40.190.10">
    <property type="entry name" value="Periplasmic binding protein-like II"/>
    <property type="match status" value="2"/>
</dbReference>
<feature type="compositionally biased region" description="Basic and acidic residues" evidence="2">
    <location>
        <begin position="36"/>
        <end position="45"/>
    </location>
</feature>
<evidence type="ECO:0000256" key="2">
    <source>
        <dbReference type="SAM" id="MobiDB-lite"/>
    </source>
</evidence>
<evidence type="ECO:0000256" key="1">
    <source>
        <dbReference type="ARBA" id="ARBA00022729"/>
    </source>
</evidence>
<sequence length="362" mass="39076">MRERPSIDRRAVLLGGGTAIASLAGCVSTSPTPPGDRGETTRDGSSDQSSLEPLKVGGSSTVYPITSTAGSVWNSNPPADDEEYWGPSNYGIETDERLANYWASKYGFEGSGASPPFSISVKLSHSGTGLEKLEKGLLDVGNSSAPVAAELTEKSEEELSKFKNHVVGVDAQPIVVSKEIYEAGVTKLTAEQVREIYRGEITNWSEIDVYDGPDKKIQAVGRAEGSGTDTAFRANMLGDPNAKMSGVDVRKGQNQNVKTVVSKSDNAIAYMALAFVTSETPAIKLEFDGKVYEPGKNLAERGYPLSRDLHCYTYGDTSKKEAAFLRMIIRDFGQENYVKSAGYATLTSSRQQEELQKLPDTK</sequence>
<dbReference type="AlphaFoldDB" id="A0A8U0IIK5"/>
<dbReference type="GeneID" id="72188634"/>
<dbReference type="Pfam" id="PF12849">
    <property type="entry name" value="PBP_like_2"/>
    <property type="match status" value="1"/>
</dbReference>
<evidence type="ECO:0000313" key="5">
    <source>
        <dbReference type="Proteomes" id="UP000830434"/>
    </source>
</evidence>
<dbReference type="PROSITE" id="PS51257">
    <property type="entry name" value="PROKAR_LIPOPROTEIN"/>
    <property type="match status" value="1"/>
</dbReference>
<accession>A0A8U0IIK5</accession>
<evidence type="ECO:0000259" key="3">
    <source>
        <dbReference type="Pfam" id="PF12849"/>
    </source>
</evidence>
<dbReference type="PANTHER" id="PTHR30570:SF1">
    <property type="entry name" value="PHOSPHATE-BINDING PROTEIN PSTS"/>
    <property type="match status" value="1"/>
</dbReference>
<dbReference type="PANTHER" id="PTHR30570">
    <property type="entry name" value="PERIPLASMIC PHOSPHATE BINDING COMPONENT OF PHOSPHATE ABC TRANSPORTER"/>
    <property type="match status" value="1"/>
</dbReference>
<feature type="region of interest" description="Disordered" evidence="2">
    <location>
        <begin position="24"/>
        <end position="60"/>
    </location>
</feature>
<dbReference type="Proteomes" id="UP000830434">
    <property type="component" value="Chromosome"/>
</dbReference>